<dbReference type="CDD" id="cd19955">
    <property type="entry name" value="serpin48-like_insects"/>
    <property type="match status" value="4"/>
</dbReference>
<keyword evidence="8" id="KW-1185">Reference proteome</keyword>
<dbReference type="FunFam" id="2.30.39.10:FF:000060">
    <property type="entry name" value="Serpin peptidase inhibitor 31"/>
    <property type="match status" value="1"/>
</dbReference>
<dbReference type="Gene3D" id="3.30.497.10">
    <property type="entry name" value="Antithrombin, subunit I, domain 2"/>
    <property type="match status" value="5"/>
</dbReference>
<dbReference type="Pfam" id="PF00079">
    <property type="entry name" value="Serpin"/>
    <property type="match status" value="5"/>
</dbReference>
<evidence type="ECO:0000313" key="8">
    <source>
        <dbReference type="Proteomes" id="UP000719412"/>
    </source>
</evidence>
<proteinExistence type="inferred from homology"/>
<feature type="domain" description="Serpin" evidence="6">
    <location>
        <begin position="33"/>
        <end position="384"/>
    </location>
</feature>
<comment type="caution">
    <text evidence="7">The sequence shown here is derived from an EMBL/GenBank/DDBJ whole genome shotgun (WGS) entry which is preliminary data.</text>
</comment>
<reference evidence="7" key="1">
    <citation type="journal article" date="2020" name="J Insects Food Feed">
        <title>The yellow mealworm (Tenebrio molitor) genome: a resource for the emerging insects as food and feed industry.</title>
        <authorList>
            <person name="Eriksson T."/>
            <person name="Andere A."/>
            <person name="Kelstrup H."/>
            <person name="Emery V."/>
            <person name="Picard C."/>
        </authorList>
    </citation>
    <scope>NUCLEOTIDE SEQUENCE</scope>
    <source>
        <strain evidence="7">Stoneville</strain>
        <tissue evidence="7">Whole head</tissue>
    </source>
</reference>
<comment type="similarity">
    <text evidence="1 4">Belongs to the serpin family.</text>
</comment>
<dbReference type="GO" id="GO:0004867">
    <property type="term" value="F:serine-type endopeptidase inhibitor activity"/>
    <property type="evidence" value="ECO:0007669"/>
    <property type="project" value="UniProtKB-KW"/>
</dbReference>
<dbReference type="SMART" id="SM00093">
    <property type="entry name" value="SERPIN"/>
    <property type="match status" value="5"/>
</dbReference>
<organism evidence="7 8">
    <name type="scientific">Tenebrio molitor</name>
    <name type="common">Yellow mealworm beetle</name>
    <dbReference type="NCBI Taxonomy" id="7067"/>
    <lineage>
        <taxon>Eukaryota</taxon>
        <taxon>Metazoa</taxon>
        <taxon>Ecdysozoa</taxon>
        <taxon>Arthropoda</taxon>
        <taxon>Hexapoda</taxon>
        <taxon>Insecta</taxon>
        <taxon>Pterygota</taxon>
        <taxon>Neoptera</taxon>
        <taxon>Endopterygota</taxon>
        <taxon>Coleoptera</taxon>
        <taxon>Polyphaga</taxon>
        <taxon>Cucujiformia</taxon>
        <taxon>Tenebrionidae</taxon>
        <taxon>Tenebrio</taxon>
    </lineage>
</organism>
<name>A0A8J6HMC5_TENMO</name>
<dbReference type="InterPro" id="IPR023795">
    <property type="entry name" value="Serpin_CS"/>
</dbReference>
<dbReference type="PANTHER" id="PTHR11461">
    <property type="entry name" value="SERINE PROTEASE INHIBITOR, SERPIN"/>
    <property type="match status" value="1"/>
</dbReference>
<dbReference type="InterPro" id="IPR042185">
    <property type="entry name" value="Serpin_sf_2"/>
</dbReference>
<feature type="domain" description="Serpin" evidence="6">
    <location>
        <begin position="1457"/>
        <end position="1816"/>
    </location>
</feature>
<dbReference type="InterPro" id="IPR036186">
    <property type="entry name" value="Serpin_sf"/>
</dbReference>
<evidence type="ECO:0000256" key="3">
    <source>
        <dbReference type="ARBA" id="ARBA00022900"/>
    </source>
</evidence>
<evidence type="ECO:0000256" key="2">
    <source>
        <dbReference type="ARBA" id="ARBA00022690"/>
    </source>
</evidence>
<keyword evidence="2" id="KW-0646">Protease inhibitor</keyword>
<dbReference type="GO" id="GO:0005615">
    <property type="term" value="C:extracellular space"/>
    <property type="evidence" value="ECO:0007669"/>
    <property type="project" value="InterPro"/>
</dbReference>
<keyword evidence="5" id="KW-0732">Signal</keyword>
<evidence type="ECO:0000313" key="7">
    <source>
        <dbReference type="EMBL" id="KAH0817245.1"/>
    </source>
</evidence>
<dbReference type="EMBL" id="JABDTM020019993">
    <property type="protein sequence ID" value="KAH0817245.1"/>
    <property type="molecule type" value="Genomic_DNA"/>
</dbReference>
<feature type="domain" description="Serpin" evidence="6">
    <location>
        <begin position="720"/>
        <end position="1066"/>
    </location>
</feature>
<dbReference type="PANTHER" id="PTHR11461:SF211">
    <property type="entry name" value="GH10112P-RELATED"/>
    <property type="match status" value="1"/>
</dbReference>
<evidence type="ECO:0000256" key="1">
    <source>
        <dbReference type="ARBA" id="ARBA00009500"/>
    </source>
</evidence>
<feature type="domain" description="Serpin" evidence="6">
    <location>
        <begin position="385"/>
        <end position="715"/>
    </location>
</feature>
<dbReference type="InterPro" id="IPR023796">
    <property type="entry name" value="Serpin_dom"/>
</dbReference>
<reference evidence="7" key="2">
    <citation type="submission" date="2021-08" db="EMBL/GenBank/DDBJ databases">
        <authorList>
            <person name="Eriksson T."/>
        </authorList>
    </citation>
    <scope>NUCLEOTIDE SEQUENCE</scope>
    <source>
        <strain evidence="7">Stoneville</strain>
        <tissue evidence="7">Whole head</tissue>
    </source>
</reference>
<feature type="signal peptide" evidence="5">
    <location>
        <begin position="1"/>
        <end position="16"/>
    </location>
</feature>
<sequence length="1818" mass="204112">MKVLLVFFIAVSTSLGDDLALQEFTYSNNLFSSSIYTKIGATAPNFLVCPLSLEIVLAMVHSGCRGETAEEIRTALHLSNNKNEVEKSIKSLLPSLTGNGFYTLHTADKIYVKNKYPIRPNFKKTAREVYRVHSENIIFSKKVKAAKTMNYWVARNTKNKIHDIVFPASLTKRTRVVLLNAVYFKADWPTPFPRASTRKEYFFKSVFESILVDMMHQNDAYFSYHESPELNTKFLELPFRGEEASMVIALPNDRTGLVSLENRMDKVLEPRDFNMEYVSVALPKFRQTVMVVQLGVLKVFSEAHADLSGISGRKGDLVLDEILQKAFIDVSEGAVEAAAGSDADLYSVRSAAPAFSPIAPTPFVVDHPFIFYVKIKKIIVFVGRKIAETSNKNILLSPLSAEIVLSLTQSGCKDTTAEEIRRTLHLPNNTRQLQNSFKTLLPTLTRSKLYTLKIANKMYIKNKYRIKSKFKKLAKEIYKAETESIDFSNKRKAAKKINRWVEKRTKNKIRNLINPKSLNKKTRVILVNSLYFKAQWSIQFDHLLATKKNFYKTDNERIEVEMMHHNQDHRFNYCESSDLNAKFVELPFKGDEALMVIVLPNDTQALARLDDQIDKVLKVDNFTSEPLNVLLPKFRIDARINMKSILKRLGVGRAFDERQADLSGIGGRRGDLVISEVVQKSFVNVSEGGVEAAAATSVSAVSASDVSLQEFVSSNTQFSASVYKRVSKTTDGNFLVSPFCTETILALVQSGCKGETAQEIVQALGLPLDQAKIEASISAVLPALTQTQNYTLNMANKIYVKSDFEINPQFKNLARDVFGTESESIEFARKQKAAQTMNAWVENQTRNKIHNLVSPQDLNDRTKTVLLNALYFKANWSQAFPVAYTFKNNFTLLSGEVIQLDLMRHYQKHFNFVENTSLKAKFLELPFEGGQASMVVVLPNRKNGLGQLERQIDKVFMAQELSKETVTVFLPRFKIETTTNFKSVLKKMGVNKAFDQDQADLSGIAGKKGDLIIDKIAQKTFIDVAEQGVEAAAADYYLIALPLSGPPKSIKMFKANHPFIFYIKIHALAANTVVQEFTKANNLFTPAVYKQISQTEKGNFLVSPLSAETVLALLQSGCKDETAQELRTVLHLPDDKETVESAIKSLLPKLKGSDLYTLHTANKMYVKKDFSIKEGFKKAAAQVYYADTDSIDFTKSVQAAKIMNSWVEKHTNDKIHELIDSKLLDEDTRAVLINALYFKANWSSPFLPASSENISFYKTATDIAQVEALRHFEVDFNYYECPHLKAEFLELPFEGNEASMMIVLPKERNGLASLESQIEDVFAPMHTLKPEFLNIILPKFRIESSLDFKNILKKLGVKKIFDAQEADLSGVAGEKGDLIVDEVAQKTFIDVSEAGVEAAAATLVSIAVPDSRRGTPKNFIADHPFIFYIKVKDTVIFAGRAENAVQKFTKANNLFTPAVYKQISQTQKGNFLVSPLSAETVLALLQSGCKDETAQELRTALHLPDDKETVESAIKSLLPKLKGSDLYTLHTANKLYVKKDFSIKEEFKKAAAQVYYADTDTINFKPSDQAAKIMNSWVEKQTNDKIHNLIDAKLLDEDTRAVLINALYFKANWSSPFLLTESGNMSFYKTATDIAQVNALQHFEVYFNYYECPHLKAEFLELPFKGNEASMMIVLPKKRDGLAALENQIENVFAPKHTLKSEYLNVFLPKFRIETSLNFKNILKKLGVKKIFGEGEADLSGIAGEKGDLIVDEVAQKTFIDVSEEGVEAAAATLVLIRVPDSAIDGTPKNFIADHPFIFYIKVKDTIIFAGRVTDPSH</sequence>
<evidence type="ECO:0000259" key="6">
    <source>
        <dbReference type="SMART" id="SM00093"/>
    </source>
</evidence>
<accession>A0A8J6HMC5</accession>
<gene>
    <name evidence="7" type="ORF">GEV33_005547</name>
</gene>
<keyword evidence="3" id="KW-0722">Serine protease inhibitor</keyword>
<dbReference type="PROSITE" id="PS00284">
    <property type="entry name" value="SERPIN"/>
    <property type="match status" value="3"/>
</dbReference>
<dbReference type="InterPro" id="IPR000215">
    <property type="entry name" value="Serpin_fam"/>
</dbReference>
<protein>
    <recommendedName>
        <fullName evidence="6">Serpin domain-containing protein</fullName>
    </recommendedName>
</protein>
<evidence type="ECO:0000256" key="4">
    <source>
        <dbReference type="RuleBase" id="RU000411"/>
    </source>
</evidence>
<evidence type="ECO:0000256" key="5">
    <source>
        <dbReference type="SAM" id="SignalP"/>
    </source>
</evidence>
<dbReference type="SUPFAM" id="SSF56574">
    <property type="entry name" value="Serpins"/>
    <property type="match status" value="5"/>
</dbReference>
<feature type="chain" id="PRO_5035174729" description="Serpin domain-containing protein" evidence="5">
    <location>
        <begin position="17"/>
        <end position="1818"/>
    </location>
</feature>
<dbReference type="Gene3D" id="2.30.39.10">
    <property type="entry name" value="Alpha-1-antitrypsin, domain 1"/>
    <property type="match status" value="7"/>
</dbReference>
<dbReference type="Proteomes" id="UP000719412">
    <property type="component" value="Unassembled WGS sequence"/>
</dbReference>
<dbReference type="InterPro" id="IPR042178">
    <property type="entry name" value="Serpin_sf_1"/>
</dbReference>
<feature type="domain" description="Serpin" evidence="6">
    <location>
        <begin position="1086"/>
        <end position="1444"/>
    </location>
</feature>